<dbReference type="RefSeq" id="WP_163985390.1">
    <property type="nucleotide sequence ID" value="NZ_WUEY01000002.1"/>
</dbReference>
<dbReference type="InterPro" id="IPR029062">
    <property type="entry name" value="Class_I_gatase-like"/>
</dbReference>
<accession>A0A6L9U4G0</accession>
<protein>
    <submittedName>
        <fullName evidence="1">Transporter</fullName>
    </submittedName>
</protein>
<proteinExistence type="predicted"/>
<evidence type="ECO:0000313" key="1">
    <source>
        <dbReference type="EMBL" id="NEI68957.1"/>
    </source>
</evidence>
<comment type="caution">
    <text evidence="1">The sequence shown here is derived from an EMBL/GenBank/DDBJ whole genome shotgun (WGS) entry which is preliminary data.</text>
</comment>
<gene>
    <name evidence="1" type="ORF">GR212_05180</name>
</gene>
<dbReference type="Proteomes" id="UP000483035">
    <property type="component" value="Unassembled WGS sequence"/>
</dbReference>
<evidence type="ECO:0000313" key="2">
    <source>
        <dbReference type="Proteomes" id="UP000483035"/>
    </source>
</evidence>
<reference evidence="1 2" key="1">
    <citation type="submission" date="2019-12" db="EMBL/GenBank/DDBJ databases">
        <title>Rhizobium genotypes associated with high levels of biological nitrogen fixation by grain legumes in a temperate-maritime cropping system.</title>
        <authorList>
            <person name="Maluk M."/>
            <person name="Francesc Ferrando Molina F."/>
            <person name="Lopez Del Egido L."/>
            <person name="Lafos M."/>
            <person name="Langarica-Fuentes A."/>
            <person name="Gebre Yohannes G."/>
            <person name="Young M.W."/>
            <person name="Martin P."/>
            <person name="Gantlett R."/>
            <person name="Kenicer G."/>
            <person name="Hawes C."/>
            <person name="Begg G.S."/>
            <person name="Quilliam R.S."/>
            <person name="Squire G.R."/>
            <person name="Poole P.S."/>
            <person name="Young P.W."/>
            <person name="Iannetta P.M."/>
            <person name="James E.K."/>
        </authorList>
    </citation>
    <scope>NUCLEOTIDE SEQUENCE [LARGE SCALE GENOMIC DNA]</scope>
    <source>
        <strain evidence="1 2">JHI1118</strain>
    </source>
</reference>
<dbReference type="SUPFAM" id="SSF52317">
    <property type="entry name" value="Class I glutamine amidotransferase-like"/>
    <property type="match status" value="1"/>
</dbReference>
<sequence length="182" mass="19808">MDGLPPIRLLIALADGRHGILSDESLIERIAPPYYLFKDHFAEVVLATPLGGFPALSTQMRRRSHQDQLAQRFLSDRHARDDLADTLGIDQIVIDDFDAAFCIGTADDMQASDKGSLVPTVRSFLESGRPVALVPGWTLDLSSEKAMSGLVIMGDNAESSILAAHALLKVAQERRNLMASPI</sequence>
<dbReference type="AlphaFoldDB" id="A0A6L9U4G0"/>
<dbReference type="EMBL" id="WUEY01000002">
    <property type="protein sequence ID" value="NEI68957.1"/>
    <property type="molecule type" value="Genomic_DNA"/>
</dbReference>
<name>A0A6L9U4G0_9HYPH</name>
<organism evidence="1 2">
    <name type="scientific">Rhizobium lusitanum</name>
    <dbReference type="NCBI Taxonomy" id="293958"/>
    <lineage>
        <taxon>Bacteria</taxon>
        <taxon>Pseudomonadati</taxon>
        <taxon>Pseudomonadota</taxon>
        <taxon>Alphaproteobacteria</taxon>
        <taxon>Hyphomicrobiales</taxon>
        <taxon>Rhizobiaceae</taxon>
        <taxon>Rhizobium/Agrobacterium group</taxon>
        <taxon>Rhizobium</taxon>
    </lineage>
</organism>
<dbReference type="Gene3D" id="3.40.50.880">
    <property type="match status" value="1"/>
</dbReference>